<dbReference type="GO" id="GO:0005901">
    <property type="term" value="C:caveola"/>
    <property type="evidence" value="ECO:0007669"/>
    <property type="project" value="UniProtKB-SubCell"/>
</dbReference>
<evidence type="ECO:0000313" key="3">
    <source>
        <dbReference type="Proteomes" id="UP001187192"/>
    </source>
</evidence>
<evidence type="ECO:0000256" key="1">
    <source>
        <dbReference type="RuleBase" id="RU366054"/>
    </source>
</evidence>
<organism evidence="2 3">
    <name type="scientific">Ficus carica</name>
    <name type="common">Common fig</name>
    <dbReference type="NCBI Taxonomy" id="3494"/>
    <lineage>
        <taxon>Eukaryota</taxon>
        <taxon>Viridiplantae</taxon>
        <taxon>Streptophyta</taxon>
        <taxon>Embryophyta</taxon>
        <taxon>Tracheophyta</taxon>
        <taxon>Spermatophyta</taxon>
        <taxon>Magnoliopsida</taxon>
        <taxon>eudicotyledons</taxon>
        <taxon>Gunneridae</taxon>
        <taxon>Pentapetalae</taxon>
        <taxon>rosids</taxon>
        <taxon>fabids</taxon>
        <taxon>Rosales</taxon>
        <taxon>Moraceae</taxon>
        <taxon>Ficeae</taxon>
        <taxon>Ficus</taxon>
    </lineage>
</organism>
<name>A0AA88ADL6_FICCA</name>
<keyword evidence="1" id="KW-1003">Cell membrane</keyword>
<evidence type="ECO:0000313" key="2">
    <source>
        <dbReference type="EMBL" id="GMN49027.1"/>
    </source>
</evidence>
<gene>
    <name evidence="2" type="ORF">TIFTF001_018193</name>
</gene>
<dbReference type="EMBL" id="BTGU01000029">
    <property type="protein sequence ID" value="GMN49027.1"/>
    <property type="molecule type" value="Genomic_DNA"/>
</dbReference>
<comment type="caution">
    <text evidence="2">The sequence shown here is derived from an EMBL/GenBank/DDBJ whole genome shotgun (WGS) entry which is preliminary data.</text>
</comment>
<accession>A0AA88ADL6</accession>
<dbReference type="AlphaFoldDB" id="A0AA88ADL6"/>
<proteinExistence type="inferred from homology"/>
<dbReference type="InterPro" id="IPR027705">
    <property type="entry name" value="Flotillin_fam"/>
</dbReference>
<keyword evidence="1" id="KW-0472">Membrane</keyword>
<reference evidence="2" key="1">
    <citation type="submission" date="2023-07" db="EMBL/GenBank/DDBJ databases">
        <title>draft genome sequence of fig (Ficus carica).</title>
        <authorList>
            <person name="Takahashi T."/>
            <person name="Nishimura K."/>
        </authorList>
    </citation>
    <scope>NUCLEOTIDE SEQUENCE</scope>
</reference>
<dbReference type="Proteomes" id="UP001187192">
    <property type="component" value="Unassembled WGS sequence"/>
</dbReference>
<keyword evidence="3" id="KW-1185">Reference proteome</keyword>
<sequence>MYRVAGPPEYLAVTGVGLTDNKASEDGLCMAIAEVHSLWCIPCQLHLPRDGYVSREALVLPPGGLHHWPLRRRQRSPPPFCQAHIPAREELQPCQGNRAGRYRGRDACSCRFHVHGRDFQGHQNFQGASRCRSLKGHGYFSYLGKKIQTEAANQAKIDITEATKKGNIGEKLRQALTAQNAAQIDSETKKITTQRLGEGKEEEIKVNMALKVFREPKQRGAELKTILEKKNAETRTENLRADLLSKATVDSEIKVQEANWELYKHQRAADGDLYGKIKAAEAQKANAEASERTSCGQ</sequence>
<dbReference type="PANTHER" id="PTHR13806">
    <property type="entry name" value="FLOTILLIN-RELATED"/>
    <property type="match status" value="1"/>
</dbReference>
<dbReference type="Gramene" id="FCD_00000457-RA">
    <property type="protein sequence ID" value="FCD_00000457-RA:cds"/>
    <property type="gene ID" value="FCD_00000457"/>
</dbReference>
<comment type="similarity">
    <text evidence="1">Belongs to the band 7/mec-2 family. Flotillin subfamily.</text>
</comment>
<comment type="subcellular location">
    <subcellularLocation>
        <location evidence="1">Cell membrane</location>
        <topology evidence="1">Lipid-anchor</topology>
    </subcellularLocation>
    <subcellularLocation>
        <location evidence="1">Membrane</location>
        <location evidence="1">Caveola</location>
    </subcellularLocation>
</comment>
<protein>
    <recommendedName>
        <fullName evidence="1">Flotillin-like</fullName>
    </recommendedName>
</protein>
<dbReference type="PANTHER" id="PTHR13806:SF31">
    <property type="entry name" value="FLOTILLIN-LIKE PROTEIN 1-RELATED"/>
    <property type="match status" value="1"/>
</dbReference>